<proteinExistence type="predicted"/>
<reference evidence="2 3" key="1">
    <citation type="submission" date="2021-06" db="EMBL/GenBank/DDBJ databases">
        <authorList>
            <person name="Palmer J.M."/>
        </authorList>
    </citation>
    <scope>NUCLEOTIDE SEQUENCE [LARGE SCALE GENOMIC DNA]</scope>
    <source>
        <strain evidence="2 3">AS_MEX2019</strain>
        <tissue evidence="2">Muscle</tissue>
    </source>
</reference>
<accession>A0ABV0Y740</accession>
<dbReference type="EMBL" id="JAHRIP010023895">
    <property type="protein sequence ID" value="MEQ2289617.1"/>
    <property type="molecule type" value="Genomic_DNA"/>
</dbReference>
<gene>
    <name evidence="2" type="ORF">AMECASPLE_034980</name>
</gene>
<evidence type="ECO:0000313" key="3">
    <source>
        <dbReference type="Proteomes" id="UP001469553"/>
    </source>
</evidence>
<keyword evidence="1" id="KW-0812">Transmembrane</keyword>
<organism evidence="2 3">
    <name type="scientific">Ameca splendens</name>
    <dbReference type="NCBI Taxonomy" id="208324"/>
    <lineage>
        <taxon>Eukaryota</taxon>
        <taxon>Metazoa</taxon>
        <taxon>Chordata</taxon>
        <taxon>Craniata</taxon>
        <taxon>Vertebrata</taxon>
        <taxon>Euteleostomi</taxon>
        <taxon>Actinopterygii</taxon>
        <taxon>Neopterygii</taxon>
        <taxon>Teleostei</taxon>
        <taxon>Neoteleostei</taxon>
        <taxon>Acanthomorphata</taxon>
        <taxon>Ovalentaria</taxon>
        <taxon>Atherinomorphae</taxon>
        <taxon>Cyprinodontiformes</taxon>
        <taxon>Goodeidae</taxon>
        <taxon>Ameca</taxon>
    </lineage>
</organism>
<feature type="transmembrane region" description="Helical" evidence="1">
    <location>
        <begin position="93"/>
        <end position="115"/>
    </location>
</feature>
<feature type="transmembrane region" description="Helical" evidence="1">
    <location>
        <begin position="39"/>
        <end position="72"/>
    </location>
</feature>
<protein>
    <submittedName>
        <fullName evidence="2">Uncharacterized protein</fullName>
    </submittedName>
</protein>
<evidence type="ECO:0000313" key="2">
    <source>
        <dbReference type="EMBL" id="MEQ2289617.1"/>
    </source>
</evidence>
<sequence length="145" mass="15892">MFSSVCSCSFSTSALSLPSLVSAVPHLLLITLICHASHPLFPLNIFFSGCVSWLVSSIVLPLGPFLCIMFPVPALLSDCVLRTSCKSLSLLKYCFTLPLCICVYLHLGSSVMFSLQLDTTKKNMTKETRPQDLAGYLTEEANCYQ</sequence>
<keyword evidence="1" id="KW-1133">Transmembrane helix</keyword>
<dbReference type="Proteomes" id="UP001469553">
    <property type="component" value="Unassembled WGS sequence"/>
</dbReference>
<keyword evidence="3" id="KW-1185">Reference proteome</keyword>
<evidence type="ECO:0000256" key="1">
    <source>
        <dbReference type="SAM" id="Phobius"/>
    </source>
</evidence>
<keyword evidence="1" id="KW-0472">Membrane</keyword>
<comment type="caution">
    <text evidence="2">The sequence shown here is derived from an EMBL/GenBank/DDBJ whole genome shotgun (WGS) entry which is preliminary data.</text>
</comment>
<feature type="non-terminal residue" evidence="2">
    <location>
        <position position="145"/>
    </location>
</feature>
<name>A0ABV0Y740_9TELE</name>